<evidence type="ECO:0000313" key="4">
    <source>
        <dbReference type="EMBL" id="MFD2257682.1"/>
    </source>
</evidence>
<feature type="region of interest" description="Disordered" evidence="1">
    <location>
        <begin position="286"/>
        <end position="326"/>
    </location>
</feature>
<dbReference type="InterPro" id="IPR021760">
    <property type="entry name" value="RepC_C"/>
</dbReference>
<feature type="compositionally biased region" description="Basic and acidic residues" evidence="1">
    <location>
        <begin position="306"/>
        <end position="323"/>
    </location>
</feature>
<gene>
    <name evidence="4" type="primary">repC</name>
    <name evidence="4" type="ORF">ACFSSA_13445</name>
</gene>
<dbReference type="EMBL" id="JBHUIT010000031">
    <property type="protein sequence ID" value="MFD2257682.1"/>
    <property type="molecule type" value="Genomic_DNA"/>
</dbReference>
<evidence type="ECO:0000259" key="2">
    <source>
        <dbReference type="Pfam" id="PF03428"/>
    </source>
</evidence>
<protein>
    <submittedName>
        <fullName evidence="4">Plasmid replication protein RepC</fullName>
    </submittedName>
</protein>
<accession>A0ABW5D9S9</accession>
<dbReference type="Pfam" id="PF03428">
    <property type="entry name" value="RP-C"/>
    <property type="match status" value="1"/>
</dbReference>
<comment type="caution">
    <text evidence="4">The sequence shown here is derived from an EMBL/GenBank/DDBJ whole genome shotgun (WGS) entry which is preliminary data.</text>
</comment>
<dbReference type="Pfam" id="PF11800">
    <property type="entry name" value="RP-C_C"/>
    <property type="match status" value="1"/>
</dbReference>
<dbReference type="InterPro" id="IPR005090">
    <property type="entry name" value="RepC_N"/>
</dbReference>
<dbReference type="Proteomes" id="UP001597375">
    <property type="component" value="Unassembled WGS sequence"/>
</dbReference>
<dbReference type="NCBIfam" id="NF040974">
    <property type="entry name" value="RepABC_RepC"/>
    <property type="match status" value="1"/>
</dbReference>
<feature type="domain" description="Plasmid replication protein C N-terminal" evidence="2">
    <location>
        <begin position="22"/>
        <end position="191"/>
    </location>
</feature>
<feature type="compositionally biased region" description="Polar residues" evidence="1">
    <location>
        <begin position="1"/>
        <end position="11"/>
    </location>
</feature>
<evidence type="ECO:0000313" key="5">
    <source>
        <dbReference type="Proteomes" id="UP001597375"/>
    </source>
</evidence>
<keyword evidence="5" id="KW-1185">Reference proteome</keyword>
<proteinExistence type="predicted"/>
<reference evidence="5" key="1">
    <citation type="journal article" date="2019" name="Int. J. Syst. Evol. Microbiol.">
        <title>The Global Catalogue of Microorganisms (GCM) 10K type strain sequencing project: providing services to taxonomists for standard genome sequencing and annotation.</title>
        <authorList>
            <consortium name="The Broad Institute Genomics Platform"/>
            <consortium name="The Broad Institute Genome Sequencing Center for Infectious Disease"/>
            <person name="Wu L."/>
            <person name="Ma J."/>
        </authorList>
    </citation>
    <scope>NUCLEOTIDE SEQUENCE [LARGE SCALE GENOMIC DNA]</scope>
    <source>
        <strain evidence="5">CGMCC 4.7106</strain>
    </source>
</reference>
<feature type="region of interest" description="Disordered" evidence="1">
    <location>
        <begin position="1"/>
        <end position="24"/>
    </location>
</feature>
<sequence>MHLSTNISMASTPERRGGRVSSPKLRKSLEQAEDFLGLEEQTNRYDLLILVKRAGKAAGFTPRMTELLDYYMSFTREIDWEEGHSPIVYQSISRTALDLGITERQIQRLEQALFEVGAVTWHDSGNHRRYGQRCPETGEILYAYGVDLTPLAYLKEELEQKLARKKAHDRMWMETKRQISWYRRQILSTLAELDGEGGIHIEKVSRLEEAYEEMARPIRTHIGIESLQAMLAAHKELHERVLAVIEDEEKTAISCGKSIKMSFIDATDVVHYNYTNQIQSNELDTGKASPVCFQGRRNSGQGGKSQPEEKREAPPSQSEEKPQQGKFSIADTGLQHITISQALNATSDRFKEHLPLTFDTMSWREFVDAAGRLRPALGISQQSWGNACVALGRTGAAICVLLTDQAALRENDPVTKPAGYFNALVKRAGMGELHLHKSIFGILRREEEASFG</sequence>
<name>A0ABW5D9S9_9BACT</name>
<feature type="domain" description="Plasmid replication protein C C-terminal" evidence="3">
    <location>
        <begin position="360"/>
        <end position="444"/>
    </location>
</feature>
<organism evidence="4 5">
    <name type="scientific">Luteolibacter algae</name>
    <dbReference type="NCBI Taxonomy" id="454151"/>
    <lineage>
        <taxon>Bacteria</taxon>
        <taxon>Pseudomonadati</taxon>
        <taxon>Verrucomicrobiota</taxon>
        <taxon>Verrucomicrobiia</taxon>
        <taxon>Verrucomicrobiales</taxon>
        <taxon>Verrucomicrobiaceae</taxon>
        <taxon>Luteolibacter</taxon>
    </lineage>
</organism>
<evidence type="ECO:0000259" key="3">
    <source>
        <dbReference type="Pfam" id="PF11800"/>
    </source>
</evidence>
<dbReference type="InterPro" id="IPR047611">
    <property type="entry name" value="RepABC_RepC"/>
</dbReference>
<evidence type="ECO:0000256" key="1">
    <source>
        <dbReference type="SAM" id="MobiDB-lite"/>
    </source>
</evidence>